<evidence type="ECO:0000313" key="2">
    <source>
        <dbReference type="Proteomes" id="UP000471705"/>
    </source>
</evidence>
<proteinExistence type="predicted"/>
<dbReference type="AlphaFoldDB" id="A0A7K3VTA8"/>
<dbReference type="Proteomes" id="UP000471705">
    <property type="component" value="Unassembled WGS sequence"/>
</dbReference>
<name>A0A7K3VTA8_RHILE</name>
<comment type="caution">
    <text evidence="1">The sequence shown here is derived from an EMBL/GenBank/DDBJ whole genome shotgun (WGS) entry which is preliminary data.</text>
</comment>
<accession>A0A7K3VTA8</accession>
<reference evidence="1 2" key="1">
    <citation type="submission" date="2019-12" db="EMBL/GenBank/DDBJ databases">
        <title>Rhizobium genotypes associated with high levels of biological nitrogen fixation by grain legumes in a temperate-maritime cropping system.</title>
        <authorList>
            <person name="Maluk M."/>
            <person name="Francesc Ferrando Molina F."/>
            <person name="Lopez Del Egido L."/>
            <person name="Lafos M."/>
            <person name="Langarica-Fuentes A."/>
            <person name="Gebre Yohannes G."/>
            <person name="Young M.W."/>
            <person name="Martin P."/>
            <person name="Gantlett R."/>
            <person name="Kenicer G."/>
            <person name="Hawes C."/>
            <person name="Begg G.S."/>
            <person name="Quilliam R.S."/>
            <person name="Squire G.R."/>
            <person name="Poole P.S."/>
            <person name="Young P.W."/>
            <person name="Iannetta P.M."/>
            <person name="James E.K."/>
        </authorList>
    </citation>
    <scope>NUCLEOTIDE SEQUENCE [LARGE SCALE GENOMIC DNA]</scope>
    <source>
        <strain evidence="1 2">JHI54</strain>
    </source>
</reference>
<gene>
    <name evidence="1" type="ORF">GR257_33875</name>
</gene>
<evidence type="ECO:0000313" key="1">
    <source>
        <dbReference type="EMBL" id="NEK19758.1"/>
    </source>
</evidence>
<protein>
    <submittedName>
        <fullName evidence="1">Uncharacterized protein</fullName>
    </submittedName>
</protein>
<organism evidence="1 2">
    <name type="scientific">Rhizobium leguminosarum</name>
    <dbReference type="NCBI Taxonomy" id="384"/>
    <lineage>
        <taxon>Bacteria</taxon>
        <taxon>Pseudomonadati</taxon>
        <taxon>Pseudomonadota</taxon>
        <taxon>Alphaproteobacteria</taxon>
        <taxon>Hyphomicrobiales</taxon>
        <taxon>Rhizobiaceae</taxon>
        <taxon>Rhizobium/Agrobacterium group</taxon>
        <taxon>Rhizobium</taxon>
    </lineage>
</organism>
<dbReference type="RefSeq" id="WP_164049790.1">
    <property type="nucleotide sequence ID" value="NZ_WUFV01000032.1"/>
</dbReference>
<sequence length="265" mass="29430">MPENPPVPDIACPTYNEFATRYGGAILQDLGDLQLVDGDLAMTRDFDLMLGDKPYDAMRRLLDDWRCKTPHLKVMFSLSELMIHREAEVGERLSQAEVKALSGEYRPFALSQSPAYQKAWQAHFDEEAAAQAGRDVYPACIVLMASYALSRFRDDIECSKNDWKTKGPTFGGRSVGEILVASANGVRHQDEWFKTHPPTPQQQLSRQVLTDALGAQGPHTSLAYSGGRCEEVISLLNQGNGFDGLTQSMFVFAHEIAESCRLKGN</sequence>
<dbReference type="EMBL" id="WUFV01000032">
    <property type="protein sequence ID" value="NEK19758.1"/>
    <property type="molecule type" value="Genomic_DNA"/>
</dbReference>